<comment type="catalytic activity">
    <reaction evidence="9">
        <text>ATP + H2O = ADP + phosphate + H(+)</text>
        <dbReference type="Rhea" id="RHEA:13065"/>
        <dbReference type="ChEBI" id="CHEBI:15377"/>
        <dbReference type="ChEBI" id="CHEBI:15378"/>
        <dbReference type="ChEBI" id="CHEBI:30616"/>
        <dbReference type="ChEBI" id="CHEBI:43474"/>
        <dbReference type="ChEBI" id="CHEBI:456216"/>
        <dbReference type="EC" id="3.6.4.13"/>
    </reaction>
</comment>
<evidence type="ECO:0000313" key="15">
    <source>
        <dbReference type="Proteomes" id="UP000572268"/>
    </source>
</evidence>
<dbReference type="SMART" id="SM00382">
    <property type="entry name" value="AAA"/>
    <property type="match status" value="1"/>
</dbReference>
<dbReference type="CDD" id="cd15844">
    <property type="entry name" value="SNARE_syntaxin5"/>
    <property type="match status" value="1"/>
</dbReference>
<dbReference type="FunFam" id="3.40.50.300:FF:000615">
    <property type="entry name" value="pre-mRNA-splicing factor ATP-dependent RNA helicase DEAH7"/>
    <property type="match status" value="1"/>
</dbReference>
<evidence type="ECO:0000256" key="4">
    <source>
        <dbReference type="ARBA" id="ARBA00022801"/>
    </source>
</evidence>
<gene>
    <name evidence="14" type="ORF">FOL46_003397</name>
</gene>
<dbReference type="InterPro" id="IPR003593">
    <property type="entry name" value="AAA+_ATPase"/>
</dbReference>
<dbReference type="Gene3D" id="1.20.58.70">
    <property type="match status" value="1"/>
</dbReference>
<dbReference type="GO" id="GO:0016192">
    <property type="term" value="P:vesicle-mediated transport"/>
    <property type="evidence" value="ECO:0007669"/>
    <property type="project" value="InterPro"/>
</dbReference>
<dbReference type="PANTHER" id="PTHR18934">
    <property type="entry name" value="ATP-DEPENDENT RNA HELICASE"/>
    <property type="match status" value="1"/>
</dbReference>
<dbReference type="InterPro" id="IPR000727">
    <property type="entry name" value="T_SNARE_dom"/>
</dbReference>
<dbReference type="Pfam" id="PF00270">
    <property type="entry name" value="DEAD"/>
    <property type="match status" value="1"/>
</dbReference>
<dbReference type="GO" id="GO:0016020">
    <property type="term" value="C:membrane"/>
    <property type="evidence" value="ECO:0007669"/>
    <property type="project" value="InterPro"/>
</dbReference>
<dbReference type="InterPro" id="IPR011709">
    <property type="entry name" value="DEAD-box_helicase_OB_fold"/>
</dbReference>
<feature type="domain" description="T-SNARE coiled-coil homology" evidence="11">
    <location>
        <begin position="218"/>
        <end position="280"/>
    </location>
</feature>
<dbReference type="GO" id="GO:0016787">
    <property type="term" value="F:hydrolase activity"/>
    <property type="evidence" value="ECO:0007669"/>
    <property type="project" value="UniProtKB-KW"/>
</dbReference>
<dbReference type="GO" id="GO:0003723">
    <property type="term" value="F:RNA binding"/>
    <property type="evidence" value="ECO:0007669"/>
    <property type="project" value="TreeGrafter"/>
</dbReference>
<dbReference type="InterPro" id="IPR002464">
    <property type="entry name" value="DNA/RNA_helicase_DEAH_CS"/>
</dbReference>
<name>A0A7J6MUR4_PEROL</name>
<proteinExistence type="inferred from homology"/>
<feature type="compositionally biased region" description="Basic residues" evidence="10">
    <location>
        <begin position="347"/>
        <end position="359"/>
    </location>
</feature>
<comment type="caution">
    <text evidence="14">The sequence shown here is derived from an EMBL/GenBank/DDBJ whole genome shotgun (WGS) entry which is preliminary data.</text>
</comment>
<dbReference type="InterPro" id="IPR014001">
    <property type="entry name" value="Helicase_ATP-bd"/>
</dbReference>
<dbReference type="Pfam" id="PF21010">
    <property type="entry name" value="HA2_C"/>
    <property type="match status" value="1"/>
</dbReference>
<dbReference type="InterPro" id="IPR048333">
    <property type="entry name" value="HA2_WH"/>
</dbReference>
<dbReference type="InterPro" id="IPR007502">
    <property type="entry name" value="Helicase-assoc_dom"/>
</dbReference>
<evidence type="ECO:0000256" key="2">
    <source>
        <dbReference type="ARBA" id="ARBA00022664"/>
    </source>
</evidence>
<dbReference type="Pfam" id="PF05739">
    <property type="entry name" value="SNARE"/>
    <property type="match status" value="1"/>
</dbReference>
<keyword evidence="6" id="KW-0067">ATP-binding</keyword>
<dbReference type="Pfam" id="PF04408">
    <property type="entry name" value="WHD_HA2"/>
    <property type="match status" value="1"/>
</dbReference>
<evidence type="ECO:0000256" key="8">
    <source>
        <dbReference type="ARBA" id="ARBA00038040"/>
    </source>
</evidence>
<dbReference type="Gene3D" id="3.40.50.300">
    <property type="entry name" value="P-loop containing nucleotide triphosphate hydrolases"/>
    <property type="match status" value="2"/>
</dbReference>
<feature type="compositionally biased region" description="Acidic residues" evidence="10">
    <location>
        <begin position="543"/>
        <end position="558"/>
    </location>
</feature>
<evidence type="ECO:0000256" key="5">
    <source>
        <dbReference type="ARBA" id="ARBA00022806"/>
    </source>
</evidence>
<evidence type="ECO:0000259" key="13">
    <source>
        <dbReference type="PROSITE" id="PS51194"/>
    </source>
</evidence>
<dbReference type="Gene3D" id="1.20.120.1080">
    <property type="match status" value="1"/>
</dbReference>
<feature type="region of interest" description="Disordered" evidence="10">
    <location>
        <begin position="541"/>
        <end position="560"/>
    </location>
</feature>
<evidence type="ECO:0000256" key="10">
    <source>
        <dbReference type="SAM" id="MobiDB-lite"/>
    </source>
</evidence>
<dbReference type="Pfam" id="PF00271">
    <property type="entry name" value="Helicase_C"/>
    <property type="match status" value="1"/>
</dbReference>
<dbReference type="PROSITE" id="PS51192">
    <property type="entry name" value="HELICASE_ATP_BIND_1"/>
    <property type="match status" value="1"/>
</dbReference>
<dbReference type="InterPro" id="IPR011545">
    <property type="entry name" value="DEAD/DEAH_box_helicase_dom"/>
</dbReference>
<keyword evidence="4" id="KW-0378">Hydrolase</keyword>
<keyword evidence="5" id="KW-0347">Helicase</keyword>
<evidence type="ECO:0000313" key="14">
    <source>
        <dbReference type="EMBL" id="KAF4674950.1"/>
    </source>
</evidence>
<evidence type="ECO:0000256" key="1">
    <source>
        <dbReference type="ARBA" id="ARBA00012552"/>
    </source>
</evidence>
<dbReference type="EC" id="3.6.4.13" evidence="1"/>
<feature type="region of interest" description="Disordered" evidence="10">
    <location>
        <begin position="1"/>
        <end position="23"/>
    </location>
</feature>
<reference evidence="14 15" key="1">
    <citation type="submission" date="2020-04" db="EMBL/GenBank/DDBJ databases">
        <title>Perkinsus olseni comparative genomics.</title>
        <authorList>
            <person name="Bogema D.R."/>
        </authorList>
    </citation>
    <scope>NUCLEOTIDE SEQUENCE [LARGE SCALE GENOMIC DNA]</scope>
    <source>
        <strain evidence="14">ATCC PRA-31</strain>
    </source>
</reference>
<feature type="domain" description="Helicase ATP-binding" evidence="12">
    <location>
        <begin position="605"/>
        <end position="768"/>
    </location>
</feature>
<dbReference type="SMART" id="SM00847">
    <property type="entry name" value="HA2"/>
    <property type="match status" value="1"/>
</dbReference>
<evidence type="ECO:0000256" key="7">
    <source>
        <dbReference type="ARBA" id="ARBA00023187"/>
    </source>
</evidence>
<evidence type="ECO:0000256" key="6">
    <source>
        <dbReference type="ARBA" id="ARBA00022840"/>
    </source>
</evidence>
<feature type="region of interest" description="Disordered" evidence="10">
    <location>
        <begin position="1253"/>
        <end position="1327"/>
    </location>
</feature>
<feature type="region of interest" description="Disordered" evidence="10">
    <location>
        <begin position="392"/>
        <end position="423"/>
    </location>
</feature>
<sequence>MLTGYTSSPRGTGSSASSSSSSSMALDRTNQFYQLVKEMDGSSGAASSSSTAAVAQFNKYANEIGVDLHQTQMKIQELGRLARSKGIFNDQSARINDFTADIKRDLDGLSQKIELLQQHASKSAESKQALAHTSGIVKTLQTRLMGLTKDFKDVLELRTKTLQQQDRRRNMYAFSSSNPFQQRGGTEMADAASFKGGPPSGFDIEGGREEQEQMLQGPGYLNARANAVQAVQRTIGELGQMFQKVSSMVYEQDEMIMRIDSDVDDTMGHLNEGQNQLLKYFHSISGNRSLILKIFAILICFIPRGSDNDTAVLAVTSSYEEASLWLATTCKLPPLSMAAAADESSPRRHRGGGMSRSKKGREYDRAWYDDEEGGAAHSSYLGVTDESNEKRWAEKEERYRQDQEKNRLTRQPRMSVQSRARNRDGDAWELSRLAQAGFSFRKEMAENVGDLTTDDTGDRQAVVVRNYRPPFLDGRVQFSFQLEPVSVVKDPTADLPTLAKKGSRAMRHLKETQDKTKMRERFWEVAGSKIGEVMGVNSNAIQGEDEEEDEDDLGSGDEVDYRQSNQYGEALKKQKTEAVSEFAKSHTIAEQRRSLPVYEVREQFLHVLREHQVVVVVGETGSGKTTQLTQYMMEAGYHKGGIIGCTQPRRVAAVSVAKRVADETGTELGTKVGYAIRFEDVTSDETAIKYMTDGVLLRESLADKELDKYSCIIMDEAHERSLNTDVLFGVLKEVVAIRSDFRLIITSATMDADKFSNFFKGAPTFNIPGRTFPVETLFAKTNAQDYVQAAVDQALSIHASQPEGDILIFMTGQDDIEATCILLAEGAEQVGQTRDGVKMTMEPMTILPIYSQLPSDLQAKIFEKSEHRKIIVATNIAETSLTVDGIKYVVDTGFCKLKVYNPSIGLDSLQITPISQANANQRKGRAGRTGPGVCWRLYTEHSFFNDMLANTVPEIQRTNLANVVLLLKSLGIKDLLKFDFMDPPPQETMLNSMLQLWVLGALDDYGELTKAGQKMSQFPLDPPLSKMILCADRLGCVDEVLVVVSMLSVPSIFYRPKDRAEESDAAREKFFVPESDHLTLLYIYQQWRKHKGSAQWCAKHYLQVKALRKVAEVKSQLVDSVKQQKIELSTIGLGDWDVVRKAICAGYFHNAAKLRGIGEYINLLTSVPCHLHPTSALYGMGHTPEYVVYHEVVKTAKEYMQHVTAIEPAWLAELGSKVFVLKDKNTDLAKVRKEDKKSQAEIELLYKIEEMKKSSQKHGGSSPEESDGFSTSVDNRPGGADGGCETSLKPRFLRRHQHPSQQLPSPAPASESSYAGEEDDEGADSDRYEREMKVGLARIECALAMSVVATASRPWTAASIHLVRILRPSSIIRRGKQGDHRMKPILFTYNVQ</sequence>
<dbReference type="InterPro" id="IPR001650">
    <property type="entry name" value="Helicase_C-like"/>
</dbReference>
<dbReference type="GO" id="GO:0006397">
    <property type="term" value="P:mRNA processing"/>
    <property type="evidence" value="ECO:0007669"/>
    <property type="project" value="UniProtKB-KW"/>
</dbReference>
<dbReference type="PROSITE" id="PS50192">
    <property type="entry name" value="T_SNARE"/>
    <property type="match status" value="1"/>
</dbReference>
<evidence type="ECO:0000259" key="12">
    <source>
        <dbReference type="PROSITE" id="PS51192"/>
    </source>
</evidence>
<dbReference type="FunFam" id="1.20.120.1080:FF:000001">
    <property type="entry name" value="Pre-mRNA-splicing factor ATP-dependent RNA helicase"/>
    <property type="match status" value="1"/>
</dbReference>
<dbReference type="SMART" id="SM00397">
    <property type="entry name" value="t_SNARE"/>
    <property type="match status" value="1"/>
</dbReference>
<dbReference type="PROSITE" id="PS51194">
    <property type="entry name" value="HELICASE_CTER"/>
    <property type="match status" value="1"/>
</dbReference>
<accession>A0A7J6MUR4</accession>
<evidence type="ECO:0000259" key="11">
    <source>
        <dbReference type="PROSITE" id="PS50192"/>
    </source>
</evidence>
<organism evidence="14 15">
    <name type="scientific">Perkinsus olseni</name>
    <name type="common">Perkinsus atlanticus</name>
    <dbReference type="NCBI Taxonomy" id="32597"/>
    <lineage>
        <taxon>Eukaryota</taxon>
        <taxon>Sar</taxon>
        <taxon>Alveolata</taxon>
        <taxon>Perkinsozoa</taxon>
        <taxon>Perkinsea</taxon>
        <taxon>Perkinsida</taxon>
        <taxon>Perkinsidae</taxon>
        <taxon>Perkinsus</taxon>
    </lineage>
</organism>
<dbReference type="GO" id="GO:0003724">
    <property type="term" value="F:RNA helicase activity"/>
    <property type="evidence" value="ECO:0007669"/>
    <property type="project" value="UniProtKB-EC"/>
</dbReference>
<dbReference type="PANTHER" id="PTHR18934:SF91">
    <property type="entry name" value="PRE-MRNA-SPLICING FACTOR ATP-DEPENDENT RNA HELICASE PRP16"/>
    <property type="match status" value="1"/>
</dbReference>
<evidence type="ECO:0000256" key="9">
    <source>
        <dbReference type="ARBA" id="ARBA00047984"/>
    </source>
</evidence>
<feature type="compositionally biased region" description="Basic and acidic residues" evidence="10">
    <location>
        <begin position="392"/>
        <end position="407"/>
    </location>
</feature>
<dbReference type="InterPro" id="IPR010989">
    <property type="entry name" value="SNARE"/>
</dbReference>
<feature type="domain" description="Helicase C-terminal" evidence="13">
    <location>
        <begin position="790"/>
        <end position="971"/>
    </location>
</feature>
<dbReference type="SMART" id="SM00490">
    <property type="entry name" value="HELICc"/>
    <property type="match status" value="1"/>
</dbReference>
<dbReference type="EMBL" id="JABANN010000022">
    <property type="protein sequence ID" value="KAF4674950.1"/>
    <property type="molecule type" value="Genomic_DNA"/>
</dbReference>
<dbReference type="Proteomes" id="UP000572268">
    <property type="component" value="Unassembled WGS sequence"/>
</dbReference>
<dbReference type="SUPFAM" id="SSF47661">
    <property type="entry name" value="t-snare proteins"/>
    <property type="match status" value="1"/>
</dbReference>
<dbReference type="PROSITE" id="PS00690">
    <property type="entry name" value="DEAH_ATP_HELICASE"/>
    <property type="match status" value="1"/>
</dbReference>
<dbReference type="SUPFAM" id="SSF52540">
    <property type="entry name" value="P-loop containing nucleoside triphosphate hydrolases"/>
    <property type="match status" value="1"/>
</dbReference>
<evidence type="ECO:0000256" key="3">
    <source>
        <dbReference type="ARBA" id="ARBA00022741"/>
    </source>
</evidence>
<dbReference type="SMART" id="SM00487">
    <property type="entry name" value="DEXDc"/>
    <property type="match status" value="1"/>
</dbReference>
<keyword evidence="7" id="KW-0508">mRNA splicing</keyword>
<dbReference type="FunFam" id="3.40.50.300:FF:000007">
    <property type="entry name" value="Pre-mRNA-splicing factor ATP-dependent RNA helicase"/>
    <property type="match status" value="1"/>
</dbReference>
<dbReference type="InterPro" id="IPR027417">
    <property type="entry name" value="P-loop_NTPase"/>
</dbReference>
<keyword evidence="2" id="KW-0507">mRNA processing</keyword>
<dbReference type="GO" id="GO:0005524">
    <property type="term" value="F:ATP binding"/>
    <property type="evidence" value="ECO:0007669"/>
    <property type="project" value="UniProtKB-KW"/>
</dbReference>
<comment type="similarity">
    <text evidence="8">Belongs to the DEAD box helicase family. DEAH subfamily. PRP16 sub-subfamily.</text>
</comment>
<dbReference type="Pfam" id="PF07717">
    <property type="entry name" value="OB_NTP_bind"/>
    <property type="match status" value="1"/>
</dbReference>
<dbReference type="GO" id="GO:0008380">
    <property type="term" value="P:RNA splicing"/>
    <property type="evidence" value="ECO:0007669"/>
    <property type="project" value="UniProtKB-KW"/>
</dbReference>
<protein>
    <recommendedName>
        <fullName evidence="1">RNA helicase</fullName>
        <ecNumber evidence="1">3.6.4.13</ecNumber>
    </recommendedName>
</protein>
<keyword evidence="3" id="KW-0547">Nucleotide-binding</keyword>
<dbReference type="CDD" id="cd18791">
    <property type="entry name" value="SF2_C_RHA"/>
    <property type="match status" value="1"/>
</dbReference>
<feature type="region of interest" description="Disordered" evidence="10">
    <location>
        <begin position="339"/>
        <end position="361"/>
    </location>
</feature>